<keyword evidence="1" id="KW-0732">Signal</keyword>
<name>A0A3D9L3E8_MARFU</name>
<evidence type="ECO:0000256" key="1">
    <source>
        <dbReference type="SAM" id="SignalP"/>
    </source>
</evidence>
<evidence type="ECO:0000313" key="2">
    <source>
        <dbReference type="EMBL" id="RED96611.1"/>
    </source>
</evidence>
<evidence type="ECO:0000313" key="3">
    <source>
        <dbReference type="Proteomes" id="UP000256779"/>
    </source>
</evidence>
<keyword evidence="3" id="KW-1185">Reference proteome</keyword>
<organism evidence="2 3">
    <name type="scientific">Marinoscillum furvescens DSM 4134</name>
    <dbReference type="NCBI Taxonomy" id="1122208"/>
    <lineage>
        <taxon>Bacteria</taxon>
        <taxon>Pseudomonadati</taxon>
        <taxon>Bacteroidota</taxon>
        <taxon>Cytophagia</taxon>
        <taxon>Cytophagales</taxon>
        <taxon>Reichenbachiellaceae</taxon>
        <taxon>Marinoscillum</taxon>
    </lineage>
</organism>
<dbReference type="AlphaFoldDB" id="A0A3D9L3E8"/>
<dbReference type="RefSeq" id="WP_147302967.1">
    <property type="nucleotide sequence ID" value="NZ_QREG01000014.1"/>
</dbReference>
<dbReference type="OrthoDB" id="797657at2"/>
<dbReference type="Proteomes" id="UP000256779">
    <property type="component" value="Unassembled WGS sequence"/>
</dbReference>
<sequence length="94" mass="10606">MKRYISAFLLTIFALGVMASTGNDLKGPEYKNRKPWKNPLPKTTVYVKTGESVTGPEAKNLRPLERKAGDEVVVKTVTKEKLTGPAYKNRKHFR</sequence>
<proteinExistence type="predicted"/>
<reference evidence="2 3" key="1">
    <citation type="submission" date="2018-07" db="EMBL/GenBank/DDBJ databases">
        <title>Genomic Encyclopedia of Type Strains, Phase IV (KMG-IV): sequencing the most valuable type-strain genomes for metagenomic binning, comparative biology and taxonomic classification.</title>
        <authorList>
            <person name="Goeker M."/>
        </authorList>
    </citation>
    <scope>NUCLEOTIDE SEQUENCE [LARGE SCALE GENOMIC DNA]</scope>
    <source>
        <strain evidence="2 3">DSM 4134</strain>
    </source>
</reference>
<feature type="chain" id="PRO_5017562726" evidence="1">
    <location>
        <begin position="20"/>
        <end position="94"/>
    </location>
</feature>
<protein>
    <submittedName>
        <fullName evidence="2">Uncharacterized protein</fullName>
    </submittedName>
</protein>
<dbReference type="EMBL" id="QREG01000014">
    <property type="protein sequence ID" value="RED96611.1"/>
    <property type="molecule type" value="Genomic_DNA"/>
</dbReference>
<accession>A0A3D9L3E8</accession>
<gene>
    <name evidence="2" type="ORF">C7460_11469</name>
</gene>
<feature type="signal peptide" evidence="1">
    <location>
        <begin position="1"/>
        <end position="19"/>
    </location>
</feature>
<comment type="caution">
    <text evidence="2">The sequence shown here is derived from an EMBL/GenBank/DDBJ whole genome shotgun (WGS) entry which is preliminary data.</text>
</comment>